<evidence type="ECO:0000256" key="5">
    <source>
        <dbReference type="ARBA" id="ARBA00022989"/>
    </source>
</evidence>
<dbReference type="PANTHER" id="PTHR23501:SF170">
    <property type="entry name" value="MULTIDRUG RESISTANCE PROTEIN 3"/>
    <property type="match status" value="1"/>
</dbReference>
<dbReference type="SUPFAM" id="SSF103473">
    <property type="entry name" value="MFS general substrate transporter"/>
    <property type="match status" value="1"/>
</dbReference>
<feature type="transmembrane region" description="Helical" evidence="7">
    <location>
        <begin position="100"/>
        <end position="122"/>
    </location>
</feature>
<sequence>MEEKRTLRLVLAGILLGILMSAMDNTIVATALGSILGDLGGVDSYVWITSAYAVAVLAGMPIFGKLSDMFGRKRFFMFGIIVFMVGSALCGVAQSVPQLAVFRAIQGIGGGALLPIAFTIVFDVFPPEKRGKMTGLLGAVFGASSVIGPLLGAWITESISWHWVFYVNIPIGLVSLLLIARFYKESTKPVKQAIDWLGAISLVLAVVSLMFGLEFGGKEFAWSSWQSISLFSIFAIFFLVFIWAETRAKEPIISFWMFKNRLFASSQILAFLYGATFICLTIFIPIFVQAVYGGSATNAGIVLMPMLLGTVVGSALGGILQTKTSYRKIMVISVIAYSIGMILMSTITPETSRTILSIYMIFVGFGVGFSFSLLPAASVHKMDFRYRGSANSTNSFFRSFGLALGITIFGAIQTKLLASGLTSGFAKLPGDAAGGIESFGNIQNVFLPETRKTIPPNILEVITNAMSESISSTFFWALIPVAISIIAVFYMGPERLEVPSKSKK</sequence>
<dbReference type="InterPro" id="IPR020846">
    <property type="entry name" value="MFS_dom"/>
</dbReference>
<keyword evidence="2" id="KW-0813">Transport</keyword>
<dbReference type="InterPro" id="IPR036259">
    <property type="entry name" value="MFS_trans_sf"/>
</dbReference>
<feature type="transmembrane region" description="Helical" evidence="7">
    <location>
        <begin position="354"/>
        <end position="374"/>
    </location>
</feature>
<dbReference type="Gene3D" id="1.20.1720.10">
    <property type="entry name" value="Multidrug resistance protein D"/>
    <property type="match status" value="1"/>
</dbReference>
<comment type="subcellular location">
    <subcellularLocation>
        <location evidence="1">Cell membrane</location>
        <topology evidence="1">Multi-pass membrane protein</topology>
    </subcellularLocation>
</comment>
<feature type="transmembrane region" description="Helical" evidence="7">
    <location>
        <begin position="395"/>
        <end position="412"/>
    </location>
</feature>
<feature type="transmembrane region" description="Helical" evidence="7">
    <location>
        <begin position="45"/>
        <end position="63"/>
    </location>
</feature>
<feature type="transmembrane region" description="Helical" evidence="7">
    <location>
        <begin position="75"/>
        <end position="94"/>
    </location>
</feature>
<evidence type="ECO:0000256" key="1">
    <source>
        <dbReference type="ARBA" id="ARBA00004651"/>
    </source>
</evidence>
<dbReference type="Gene3D" id="1.20.1250.20">
    <property type="entry name" value="MFS general substrate transporter like domains"/>
    <property type="match status" value="1"/>
</dbReference>
<dbReference type="Proteomes" id="UP000659496">
    <property type="component" value="Unassembled WGS sequence"/>
</dbReference>
<feature type="transmembrane region" description="Helical" evidence="7">
    <location>
        <begin position="265"/>
        <end position="288"/>
    </location>
</feature>
<dbReference type="CDD" id="cd17502">
    <property type="entry name" value="MFS_Azr1_MDR_like"/>
    <property type="match status" value="1"/>
</dbReference>
<feature type="transmembrane region" description="Helical" evidence="7">
    <location>
        <begin position="161"/>
        <end position="182"/>
    </location>
</feature>
<feature type="transmembrane region" description="Helical" evidence="7">
    <location>
        <begin position="225"/>
        <end position="244"/>
    </location>
</feature>
<evidence type="ECO:0000256" key="2">
    <source>
        <dbReference type="ARBA" id="ARBA00022448"/>
    </source>
</evidence>
<evidence type="ECO:0000313" key="9">
    <source>
        <dbReference type="EMBL" id="MBD7908187.1"/>
    </source>
</evidence>
<comment type="caution">
    <text evidence="9">The sequence shown here is derived from an EMBL/GenBank/DDBJ whole genome shotgun (WGS) entry which is preliminary data.</text>
</comment>
<evidence type="ECO:0000256" key="6">
    <source>
        <dbReference type="ARBA" id="ARBA00023136"/>
    </source>
</evidence>
<dbReference type="PROSITE" id="PS50850">
    <property type="entry name" value="MFS"/>
    <property type="match status" value="1"/>
</dbReference>
<dbReference type="Pfam" id="PF07690">
    <property type="entry name" value="MFS_1"/>
    <property type="match status" value="1"/>
</dbReference>
<feature type="transmembrane region" description="Helical" evidence="7">
    <location>
        <begin position="134"/>
        <end position="155"/>
    </location>
</feature>
<evidence type="ECO:0000259" key="8">
    <source>
        <dbReference type="PROSITE" id="PS50850"/>
    </source>
</evidence>
<dbReference type="PRINTS" id="PR01036">
    <property type="entry name" value="TCRTETB"/>
</dbReference>
<keyword evidence="6 7" id="KW-0472">Membrane</keyword>
<evidence type="ECO:0000256" key="7">
    <source>
        <dbReference type="SAM" id="Phobius"/>
    </source>
</evidence>
<dbReference type="InterPro" id="IPR011701">
    <property type="entry name" value="MFS"/>
</dbReference>
<dbReference type="RefSeq" id="WP_191689332.1">
    <property type="nucleotide sequence ID" value="NZ_JACSQY010000004.1"/>
</dbReference>
<dbReference type="EMBL" id="JACSQY010000004">
    <property type="protein sequence ID" value="MBD7908187.1"/>
    <property type="molecule type" value="Genomic_DNA"/>
</dbReference>
<evidence type="ECO:0000256" key="4">
    <source>
        <dbReference type="ARBA" id="ARBA00022692"/>
    </source>
</evidence>
<keyword evidence="3" id="KW-1003">Cell membrane</keyword>
<feature type="transmembrane region" description="Helical" evidence="7">
    <location>
        <begin position="329"/>
        <end position="348"/>
    </location>
</feature>
<feature type="domain" description="Major facilitator superfamily (MFS) profile" evidence="8">
    <location>
        <begin position="10"/>
        <end position="496"/>
    </location>
</feature>
<feature type="transmembrane region" description="Helical" evidence="7">
    <location>
        <begin position="474"/>
        <end position="492"/>
    </location>
</feature>
<keyword evidence="5 7" id="KW-1133">Transmembrane helix</keyword>
<dbReference type="PANTHER" id="PTHR23501">
    <property type="entry name" value="MAJOR FACILITATOR SUPERFAMILY"/>
    <property type="match status" value="1"/>
</dbReference>
<protein>
    <submittedName>
        <fullName evidence="9">MFS transporter</fullName>
    </submittedName>
</protein>
<keyword evidence="4 7" id="KW-0812">Transmembrane</keyword>
<evidence type="ECO:0000256" key="3">
    <source>
        <dbReference type="ARBA" id="ARBA00022475"/>
    </source>
</evidence>
<gene>
    <name evidence="9" type="ORF">H9659_07590</name>
</gene>
<evidence type="ECO:0000313" key="10">
    <source>
        <dbReference type="Proteomes" id="UP000659496"/>
    </source>
</evidence>
<feature type="transmembrane region" description="Helical" evidence="7">
    <location>
        <begin position="300"/>
        <end position="320"/>
    </location>
</feature>
<dbReference type="NCBIfam" id="TIGR00711">
    <property type="entry name" value="efflux_EmrB"/>
    <property type="match status" value="1"/>
</dbReference>
<keyword evidence="10" id="KW-1185">Reference proteome</keyword>
<feature type="transmembrane region" description="Helical" evidence="7">
    <location>
        <begin position="194"/>
        <end position="213"/>
    </location>
</feature>
<reference evidence="9 10" key="1">
    <citation type="submission" date="2020-08" db="EMBL/GenBank/DDBJ databases">
        <title>A Genomic Blueprint of the Chicken Gut Microbiome.</title>
        <authorList>
            <person name="Gilroy R."/>
            <person name="Ravi A."/>
            <person name="Getino M."/>
            <person name="Pursley I."/>
            <person name="Horton D.L."/>
            <person name="Alikhan N.-F."/>
            <person name="Baker D."/>
            <person name="Gharbi K."/>
            <person name="Hall N."/>
            <person name="Watson M."/>
            <person name="Adriaenssens E.M."/>
            <person name="Foster-Nyarko E."/>
            <person name="Jarju S."/>
            <person name="Secka A."/>
            <person name="Antonio M."/>
            <person name="Oren A."/>
            <person name="Chaudhuri R."/>
            <person name="La Ragione R.M."/>
            <person name="Hildebrand F."/>
            <person name="Pallen M.J."/>
        </authorList>
    </citation>
    <scope>NUCLEOTIDE SEQUENCE [LARGE SCALE GENOMIC DNA]</scope>
    <source>
        <strain evidence="9 10">Sa3CUA8</strain>
    </source>
</reference>
<accession>A0ABR8PJ31</accession>
<organism evidence="9 10">
    <name type="scientific">Sporosarcina gallistercoris</name>
    <dbReference type="NCBI Taxonomy" id="2762245"/>
    <lineage>
        <taxon>Bacteria</taxon>
        <taxon>Bacillati</taxon>
        <taxon>Bacillota</taxon>
        <taxon>Bacilli</taxon>
        <taxon>Bacillales</taxon>
        <taxon>Caryophanaceae</taxon>
        <taxon>Sporosarcina</taxon>
    </lineage>
</organism>
<name>A0ABR8PJ31_9BACL</name>
<dbReference type="InterPro" id="IPR004638">
    <property type="entry name" value="EmrB-like"/>
</dbReference>
<proteinExistence type="predicted"/>